<gene>
    <name evidence="2" type="ORF">L602_000400001340</name>
</gene>
<keyword evidence="3" id="KW-1185">Reference proteome</keyword>
<feature type="domain" description="DUF4142" evidence="1">
    <location>
        <begin position="67"/>
        <end position="203"/>
    </location>
</feature>
<dbReference type="PANTHER" id="PTHR38593">
    <property type="entry name" value="BLR2558 PROTEIN"/>
    <property type="match status" value="1"/>
</dbReference>
<proteinExistence type="predicted"/>
<dbReference type="Gene3D" id="1.20.1260.10">
    <property type="match status" value="1"/>
</dbReference>
<accession>A0A562B9E4</accession>
<name>A0A562B9E4_9BURK</name>
<reference evidence="2 3" key="1">
    <citation type="submission" date="2019-07" db="EMBL/GenBank/DDBJ databases">
        <title>Genome sequencing of lignin-degrading bacterial isolates.</title>
        <authorList>
            <person name="Gladden J."/>
        </authorList>
    </citation>
    <scope>NUCLEOTIDE SEQUENCE [LARGE SCALE GENOMIC DNA]</scope>
    <source>
        <strain evidence="2 3">J11</strain>
    </source>
</reference>
<dbReference type="EMBL" id="VLJN01000034">
    <property type="protein sequence ID" value="TWG81815.1"/>
    <property type="molecule type" value="Genomic_DNA"/>
</dbReference>
<evidence type="ECO:0000313" key="3">
    <source>
        <dbReference type="Proteomes" id="UP000318141"/>
    </source>
</evidence>
<evidence type="ECO:0000259" key="1">
    <source>
        <dbReference type="Pfam" id="PF13628"/>
    </source>
</evidence>
<dbReference type="Proteomes" id="UP000318141">
    <property type="component" value="Unassembled WGS sequence"/>
</dbReference>
<comment type="caution">
    <text evidence="2">The sequence shown here is derived from an EMBL/GenBank/DDBJ whole genome shotgun (WGS) entry which is preliminary data.</text>
</comment>
<dbReference type="InterPro" id="IPR025419">
    <property type="entry name" value="DUF4142"/>
</dbReference>
<dbReference type="Pfam" id="PF13628">
    <property type="entry name" value="DUF4142"/>
    <property type="match status" value="1"/>
</dbReference>
<evidence type="ECO:0000313" key="2">
    <source>
        <dbReference type="EMBL" id="TWG81815.1"/>
    </source>
</evidence>
<dbReference type="PANTHER" id="PTHR38593:SF1">
    <property type="entry name" value="BLR2558 PROTEIN"/>
    <property type="match status" value="1"/>
</dbReference>
<sequence>MALRADTCAECAWRPLRSRMSACLLRGALVFPFSKERIVRAIAWIRPALAVAAAATMGMAWAEVGKSDTEFMRKAAESGMLEIQASELARDKASSETVKSFAAQMLKDHQAADTELKAIASNKGVELPTELPGAERKKVEALGALEGRNFDRQYAQEIGVRAHNKAVTLFRDAAGKARDPDLKAFATKTLPTLEQHLDMARKMAKEVGATGGGQAAKR</sequence>
<organism evidence="2 3">
    <name type="scientific">Cupriavidus gilardii J11</name>
    <dbReference type="NCBI Taxonomy" id="936133"/>
    <lineage>
        <taxon>Bacteria</taxon>
        <taxon>Pseudomonadati</taxon>
        <taxon>Pseudomonadota</taxon>
        <taxon>Betaproteobacteria</taxon>
        <taxon>Burkholderiales</taxon>
        <taxon>Burkholderiaceae</taxon>
        <taxon>Cupriavidus</taxon>
    </lineage>
</organism>
<protein>
    <submittedName>
        <fullName evidence="2">Putative membrane protein</fullName>
    </submittedName>
</protein>
<dbReference type="InterPro" id="IPR012347">
    <property type="entry name" value="Ferritin-like"/>
</dbReference>
<dbReference type="AlphaFoldDB" id="A0A562B9E4"/>